<dbReference type="Proteomes" id="UP000000556">
    <property type="component" value="Chromosome"/>
</dbReference>
<organism evidence="1 2">
    <name type="scientific">Pseudomonas putida (strain ATCC 47054 / DSM 6125 / CFBP 8728 / NCIMB 11950 / KT2440)</name>
    <dbReference type="NCBI Taxonomy" id="160488"/>
    <lineage>
        <taxon>Bacteria</taxon>
        <taxon>Pseudomonadati</taxon>
        <taxon>Pseudomonadota</taxon>
        <taxon>Gammaproteobacteria</taxon>
        <taxon>Pseudomonadales</taxon>
        <taxon>Pseudomonadaceae</taxon>
        <taxon>Pseudomonas</taxon>
    </lineage>
</organism>
<sequence>MAVNEMDLLSEELPGWGLTEREVTWLWLFLESRESIQMDECQLNSQTMRNQIARALRRNPRVTRGLVRARDSELLPEEAFSWVEKSGRQPKWLAAQAGNKTGLRIRSSVFRTLTDREQLIALFDLWDRDFGQKESALKRLSDAWTEHARSDRIFSWFKDKDERTKCALAWSWLEKNKPRLTWRAEPFTKLTELLEFFDHSGASDEEKELYVDKIKRRWSTQKTREKAVEKKQYNFVLPLSVNALLDKLAEEHQLSRTKVLEMLILGEEQHELYLPKQPSR</sequence>
<dbReference type="BioCyc" id="PPUT160488:G1G01-2645-MONOMER"/>
<accession>A0A140FW80</accession>
<dbReference type="EMBL" id="AE015451">
    <property type="protein sequence ID" value="AMM02863.1"/>
    <property type="molecule type" value="Genomic_DNA"/>
</dbReference>
<reference evidence="1 2" key="1">
    <citation type="journal article" date="2002" name="Environ. Microbiol.">
        <title>Complete genome sequence and comparative analysis of the metabolically versatile Pseudomonas putida KT2440.</title>
        <authorList>
            <person name="Nelson K.E."/>
            <person name="Weinel C."/>
            <person name="Paulsen I.T."/>
            <person name="Dodson R.J."/>
            <person name="Hilbert H."/>
            <person name="Martins dos Santos V.A."/>
            <person name="Fouts D.E."/>
            <person name="Gill S.R."/>
            <person name="Pop M."/>
            <person name="Holmes M."/>
            <person name="Brinkac L."/>
            <person name="Beanan M."/>
            <person name="DeBoy R.T."/>
            <person name="Daugherty S."/>
            <person name="Kolonay J."/>
            <person name="Madupu R."/>
            <person name="Nelson W."/>
            <person name="White O."/>
            <person name="Peterson J."/>
            <person name="Khouri H."/>
            <person name="Hance I."/>
            <person name="Chris Lee P."/>
            <person name="Holtzapple E."/>
            <person name="Scanlan D."/>
            <person name="Tran K."/>
            <person name="Moazzez A."/>
            <person name="Utterback T."/>
            <person name="Rizzo M."/>
            <person name="Lee K."/>
            <person name="Kosack D."/>
            <person name="Moestl D."/>
            <person name="Wedler H."/>
            <person name="Lauber J."/>
            <person name="Stjepandic D."/>
            <person name="Hoheisel J."/>
            <person name="Straetz M."/>
            <person name="Heim S."/>
            <person name="Kiewitz C."/>
            <person name="Eisen J.A."/>
            <person name="Timmis K.N."/>
            <person name="Dusterhoft A."/>
            <person name="Tummler B."/>
            <person name="Fraser C.M."/>
        </authorList>
    </citation>
    <scope>NUCLEOTIDE SEQUENCE [LARGE SCALE GENOMIC DNA]</scope>
    <source>
        <strain evidence="2">ATCC 47054 / DSM 6125 / CFBP 8728 / NCIMB 11950 / KT2440</strain>
    </source>
</reference>
<dbReference type="OrthoDB" id="6861532at2"/>
<reference evidence="1 2" key="2">
    <citation type="journal article" date="2016" name="Environ. Microbiol.">
        <title>The revisited genome of Pseudomonas putida KT2440 enlightens its value as a robust metabolic chassis.</title>
        <authorList>
            <person name="Belda E."/>
            <person name="van Heck R.G."/>
            <person name="Lopez-Sanchez M.J."/>
            <person name="Cruveiller S."/>
            <person name="Barbe V."/>
            <person name="Fraser C."/>
            <person name="Klenk H.P."/>
            <person name="Petersen J."/>
            <person name="Morgat A."/>
            <person name="Nikel P.I."/>
            <person name="Vallenet D."/>
            <person name="Rouy Z."/>
            <person name="Sekowska A."/>
            <person name="Martins Dos Santos V.A."/>
            <person name="de Lorenzo V."/>
            <person name="Danchin A."/>
            <person name="Medigue C."/>
        </authorList>
    </citation>
    <scope>NUCLEOTIDE SEQUENCE [LARGE SCALE GENOMIC DNA]</scope>
    <source>
        <strain evidence="2">ATCC 47054 / DSM 6125 / CFBP 8728 / NCIMB 11950 / KT2440</strain>
    </source>
</reference>
<gene>
    <name evidence="1" type="ordered locus">PP_5526</name>
</gene>
<evidence type="ECO:0000313" key="1">
    <source>
        <dbReference type="EMBL" id="AMM02863.1"/>
    </source>
</evidence>
<protein>
    <submittedName>
        <fullName evidence="1">Uncharacterized protein</fullName>
    </submittedName>
</protein>
<dbReference type="RefSeq" id="WP_023464844.1">
    <property type="nucleotide sequence ID" value="NC_002947.4"/>
</dbReference>
<dbReference type="AlphaFoldDB" id="A0A140FW80"/>
<proteinExistence type="predicted"/>
<evidence type="ECO:0000313" key="2">
    <source>
        <dbReference type="Proteomes" id="UP000000556"/>
    </source>
</evidence>
<dbReference type="KEGG" id="ppu:PP_5526"/>
<keyword evidence="2" id="KW-1185">Reference proteome</keyword>
<name>A0A140FW80_PSEPK</name>